<accession>A0AA38J1C5</accession>
<evidence type="ECO:0000313" key="2">
    <source>
        <dbReference type="Proteomes" id="UP001168821"/>
    </source>
</evidence>
<dbReference type="AlphaFoldDB" id="A0AA38J1C5"/>
<organism evidence="1 2">
    <name type="scientific">Zophobas morio</name>
    <dbReference type="NCBI Taxonomy" id="2755281"/>
    <lineage>
        <taxon>Eukaryota</taxon>
        <taxon>Metazoa</taxon>
        <taxon>Ecdysozoa</taxon>
        <taxon>Arthropoda</taxon>
        <taxon>Hexapoda</taxon>
        <taxon>Insecta</taxon>
        <taxon>Pterygota</taxon>
        <taxon>Neoptera</taxon>
        <taxon>Endopterygota</taxon>
        <taxon>Coleoptera</taxon>
        <taxon>Polyphaga</taxon>
        <taxon>Cucujiformia</taxon>
        <taxon>Tenebrionidae</taxon>
        <taxon>Zophobas</taxon>
    </lineage>
</organism>
<proteinExistence type="predicted"/>
<dbReference type="EMBL" id="JALNTZ010000001">
    <property type="protein sequence ID" value="KAJ3667217.1"/>
    <property type="molecule type" value="Genomic_DNA"/>
</dbReference>
<reference evidence="1" key="1">
    <citation type="journal article" date="2023" name="G3 (Bethesda)">
        <title>Whole genome assemblies of Zophobas morio and Tenebrio molitor.</title>
        <authorList>
            <person name="Kaur S."/>
            <person name="Stinson S.A."/>
            <person name="diCenzo G.C."/>
        </authorList>
    </citation>
    <scope>NUCLEOTIDE SEQUENCE</scope>
    <source>
        <strain evidence="1">QUZm001</strain>
    </source>
</reference>
<name>A0AA38J1C5_9CUCU</name>
<keyword evidence="2" id="KW-1185">Reference proteome</keyword>
<protein>
    <submittedName>
        <fullName evidence="1">Uncharacterized protein</fullName>
    </submittedName>
</protein>
<dbReference type="Proteomes" id="UP001168821">
    <property type="component" value="Unassembled WGS sequence"/>
</dbReference>
<gene>
    <name evidence="1" type="ORF">Zmor_002617</name>
</gene>
<sequence>MQISDPSRDFGSNSVLNSVAVAASHGWGESISYLILCGVELPLFTHAQRVAAGTAFPLSLHGQRCNGAEGSIGKKGGIHQNCCVTRRFGGPKAMRKALKSGTRS</sequence>
<evidence type="ECO:0000313" key="1">
    <source>
        <dbReference type="EMBL" id="KAJ3667217.1"/>
    </source>
</evidence>
<comment type="caution">
    <text evidence="1">The sequence shown here is derived from an EMBL/GenBank/DDBJ whole genome shotgun (WGS) entry which is preliminary data.</text>
</comment>